<feature type="transmembrane region" description="Helical" evidence="12">
    <location>
        <begin position="96"/>
        <end position="118"/>
    </location>
</feature>
<dbReference type="GO" id="GO:0020037">
    <property type="term" value="F:heme binding"/>
    <property type="evidence" value="ECO:0007669"/>
    <property type="project" value="TreeGrafter"/>
</dbReference>
<evidence type="ECO:0000313" key="14">
    <source>
        <dbReference type="EMBL" id="AIQ93315.1"/>
    </source>
</evidence>
<gene>
    <name evidence="14" type="primary">cydA</name>
    <name evidence="14" type="ORF">MOC_5560</name>
</gene>
<dbReference type="GO" id="GO:0046872">
    <property type="term" value="F:metal ion binding"/>
    <property type="evidence" value="ECO:0007669"/>
    <property type="project" value="UniProtKB-UniRule"/>
</dbReference>
<feature type="transmembrane region" description="Helical" evidence="12">
    <location>
        <begin position="411"/>
        <end position="430"/>
    </location>
</feature>
<keyword evidence="3 12" id="KW-0813">Transport</keyword>
<feature type="compositionally biased region" description="Low complexity" evidence="13">
    <location>
        <begin position="461"/>
        <end position="474"/>
    </location>
</feature>
<keyword evidence="10 12" id="KW-0408">Iron</keyword>
<dbReference type="STRING" id="693986.MOC_5560"/>
<evidence type="ECO:0000256" key="13">
    <source>
        <dbReference type="SAM" id="MobiDB-lite"/>
    </source>
</evidence>
<evidence type="ECO:0000256" key="1">
    <source>
        <dbReference type="ARBA" id="ARBA00004651"/>
    </source>
</evidence>
<feature type="transmembrane region" description="Helical" evidence="12">
    <location>
        <begin position="220"/>
        <end position="240"/>
    </location>
</feature>
<reference evidence="14 15" key="1">
    <citation type="journal article" date="2014" name="PLoS ONE">
        <title>Genome Information of Methylobacterium oryzae, a Plant-Probiotic Methylotroph in the Phyllosphere.</title>
        <authorList>
            <person name="Kwak M.J."/>
            <person name="Jeong H."/>
            <person name="Madhaiyan M."/>
            <person name="Lee Y."/>
            <person name="Sa T.M."/>
            <person name="Oh T.K."/>
            <person name="Kim J.F."/>
        </authorList>
    </citation>
    <scope>NUCLEOTIDE SEQUENCE [LARGE SCALE GENOMIC DNA]</scope>
    <source>
        <strain evidence="14 15">CBMB20</strain>
    </source>
</reference>
<feature type="transmembrane region" description="Helical" evidence="12">
    <location>
        <begin position="125"/>
        <end position="147"/>
    </location>
</feature>
<dbReference type="GO" id="GO:0019646">
    <property type="term" value="P:aerobic electron transport chain"/>
    <property type="evidence" value="ECO:0007669"/>
    <property type="project" value="InterPro"/>
</dbReference>
<name>A0A089P3G1_9HYPH</name>
<dbReference type="InterPro" id="IPR002585">
    <property type="entry name" value="Cyt-d_ubiquinol_oxidase_su_1"/>
</dbReference>
<feature type="region of interest" description="Disordered" evidence="13">
    <location>
        <begin position="444"/>
        <end position="474"/>
    </location>
</feature>
<dbReference type="AlphaFoldDB" id="A0A089P3G1"/>
<dbReference type="Pfam" id="PF01654">
    <property type="entry name" value="Cyt_bd_oxida_I"/>
    <property type="match status" value="1"/>
</dbReference>
<feature type="transmembrane region" description="Helical" evidence="12">
    <location>
        <begin position="55"/>
        <end position="76"/>
    </location>
</feature>
<dbReference type="GO" id="GO:0005886">
    <property type="term" value="C:plasma membrane"/>
    <property type="evidence" value="ECO:0007669"/>
    <property type="project" value="UniProtKB-SubCell"/>
</dbReference>
<evidence type="ECO:0000256" key="7">
    <source>
        <dbReference type="ARBA" id="ARBA00022723"/>
    </source>
</evidence>
<comment type="similarity">
    <text evidence="2 12">Belongs to the cytochrome ubiquinol oxidase subunit 1 family.</text>
</comment>
<dbReference type="GO" id="GO:0070069">
    <property type="term" value="C:cytochrome complex"/>
    <property type="evidence" value="ECO:0007669"/>
    <property type="project" value="UniProtKB-UniRule"/>
</dbReference>
<keyword evidence="6 12" id="KW-0812">Transmembrane</keyword>
<keyword evidence="5 12" id="KW-0349">Heme</keyword>
<keyword evidence="4 12" id="KW-1003">Cell membrane</keyword>
<dbReference type="PIRSF" id="PIRSF006446">
    <property type="entry name" value="Cyt_quinol_oxidase_1"/>
    <property type="match status" value="1"/>
</dbReference>
<proteinExistence type="inferred from homology"/>
<organism evidence="14 15">
    <name type="scientific">Methylobacterium oryzae CBMB20</name>
    <dbReference type="NCBI Taxonomy" id="693986"/>
    <lineage>
        <taxon>Bacteria</taxon>
        <taxon>Pseudomonadati</taxon>
        <taxon>Pseudomonadota</taxon>
        <taxon>Alphaproteobacteria</taxon>
        <taxon>Hyphomicrobiales</taxon>
        <taxon>Methylobacteriaceae</taxon>
        <taxon>Methylobacterium</taxon>
    </lineage>
</organism>
<feature type="transmembrane region" description="Helical" evidence="12">
    <location>
        <begin position="12"/>
        <end position="34"/>
    </location>
</feature>
<evidence type="ECO:0000256" key="11">
    <source>
        <dbReference type="ARBA" id="ARBA00023136"/>
    </source>
</evidence>
<keyword evidence="15" id="KW-1185">Reference proteome</keyword>
<dbReference type="GO" id="GO:0009055">
    <property type="term" value="F:electron transfer activity"/>
    <property type="evidence" value="ECO:0007669"/>
    <property type="project" value="UniProtKB-UniRule"/>
</dbReference>
<evidence type="ECO:0000256" key="6">
    <source>
        <dbReference type="ARBA" id="ARBA00022692"/>
    </source>
</evidence>
<dbReference type="eggNOG" id="COG1271">
    <property type="taxonomic scope" value="Bacteria"/>
</dbReference>
<dbReference type="EMBL" id="CP003811">
    <property type="protein sequence ID" value="AIQ93315.1"/>
    <property type="molecule type" value="Genomic_DNA"/>
</dbReference>
<dbReference type="PANTHER" id="PTHR30365">
    <property type="entry name" value="CYTOCHROME D UBIQUINOL OXIDASE"/>
    <property type="match status" value="1"/>
</dbReference>
<protein>
    <submittedName>
        <fullName evidence="14">Cytochrome bd2 ubiquinol oxidase subunit I</fullName>
    </submittedName>
</protein>
<keyword evidence="11 12" id="KW-0472">Membrane</keyword>
<evidence type="ECO:0000256" key="5">
    <source>
        <dbReference type="ARBA" id="ARBA00022617"/>
    </source>
</evidence>
<evidence type="ECO:0000256" key="10">
    <source>
        <dbReference type="ARBA" id="ARBA00023004"/>
    </source>
</evidence>
<dbReference type="RefSeq" id="WP_043760031.1">
    <property type="nucleotide sequence ID" value="NZ_CP003811.1"/>
</dbReference>
<dbReference type="PANTHER" id="PTHR30365:SF14">
    <property type="entry name" value="CYTOCHROME BD MENAQUINOL OXIDASE SUBUNIT I-RELATED"/>
    <property type="match status" value="1"/>
</dbReference>
<evidence type="ECO:0000313" key="15">
    <source>
        <dbReference type="Proteomes" id="UP000029492"/>
    </source>
</evidence>
<feature type="transmembrane region" description="Helical" evidence="12">
    <location>
        <begin position="359"/>
        <end position="379"/>
    </location>
</feature>
<dbReference type="HOGENOM" id="CLU_030555_3_1_5"/>
<evidence type="ECO:0000256" key="9">
    <source>
        <dbReference type="ARBA" id="ARBA00022989"/>
    </source>
</evidence>
<feature type="transmembrane region" description="Helical" evidence="12">
    <location>
        <begin position="323"/>
        <end position="347"/>
    </location>
</feature>
<evidence type="ECO:0000256" key="2">
    <source>
        <dbReference type="ARBA" id="ARBA00009819"/>
    </source>
</evidence>
<keyword evidence="8 12" id="KW-0249">Electron transport</keyword>
<evidence type="ECO:0000256" key="4">
    <source>
        <dbReference type="ARBA" id="ARBA00022475"/>
    </source>
</evidence>
<keyword evidence="9 12" id="KW-1133">Transmembrane helix</keyword>
<feature type="transmembrane region" description="Helical" evidence="12">
    <location>
        <begin position="189"/>
        <end position="208"/>
    </location>
</feature>
<keyword evidence="7 12" id="KW-0479">Metal-binding</keyword>
<dbReference type="KEGG" id="mor:MOC_5560"/>
<evidence type="ECO:0000256" key="12">
    <source>
        <dbReference type="PIRNR" id="PIRNR006446"/>
    </source>
</evidence>
<dbReference type="Proteomes" id="UP000029492">
    <property type="component" value="Chromosome"/>
</dbReference>
<dbReference type="GO" id="GO:0016682">
    <property type="term" value="F:oxidoreductase activity, acting on diphenols and related substances as donors, oxygen as acceptor"/>
    <property type="evidence" value="ECO:0007669"/>
    <property type="project" value="TreeGrafter"/>
</dbReference>
<sequence>MDISALMLSRIQFAFTVSFHIIFPAFTVGLAAWLAFLQARAMISGEPVYDRLFDFWLKIFAVAFGLGVVSGIVMAFQFGTNWSELARRTGPIQGPLLGYESFTAFALEASFFGVLMFGRRRVPRWFYLFACLMVCLGTSLSSFWILVNNSWMQYPTGFALRPDGVFVPTDWWAILFNGVVWVRFPHMVLAAYVTTSFCVAATGAWSMLRGRDRVEARAMVRMGLGLAAVLVPLQLFFGHLTGDYVVRHQPSKIAAIEGHWESRAPAGEILFAWPDEAQETNHFVIALPAPAGSLIDDGTLTGKVIGIKDIPKADRPPVLIPFFAFRIMVGCGLLMLALAWGGMAFYATGRLERARWLQWAIFLSFPLGFVATLTGWFTAEVGRQPWTVYGQLRTADAATPVLTSPQVATSLAVFGAVYALIFAAGTVYIYRMLRAGILPTPAHAGSAANPKRPLAVPGDSPGTPGATPTGTPAE</sequence>
<evidence type="ECO:0000256" key="8">
    <source>
        <dbReference type="ARBA" id="ARBA00022982"/>
    </source>
</evidence>
<comment type="subcellular location">
    <subcellularLocation>
        <location evidence="12">Cell inner membrane</location>
    </subcellularLocation>
    <subcellularLocation>
        <location evidence="1">Cell membrane</location>
        <topology evidence="1">Multi-pass membrane protein</topology>
    </subcellularLocation>
</comment>
<evidence type="ECO:0000256" key="3">
    <source>
        <dbReference type="ARBA" id="ARBA00022448"/>
    </source>
</evidence>
<accession>A0A089P3G1</accession>